<keyword evidence="4" id="KW-1185">Reference proteome</keyword>
<feature type="region of interest" description="Disordered" evidence="1">
    <location>
        <begin position="882"/>
        <end position="938"/>
    </location>
</feature>
<evidence type="ECO:0000256" key="2">
    <source>
        <dbReference type="SAM" id="SignalP"/>
    </source>
</evidence>
<evidence type="ECO:0000313" key="3">
    <source>
        <dbReference type="EMBL" id="KJY48523.1"/>
    </source>
</evidence>
<reference evidence="3 4" key="1">
    <citation type="submission" date="2014-12" db="EMBL/GenBank/DDBJ databases">
        <title>Comparative genomics of the lactic acid bacteria isolated from the honey bee gut.</title>
        <authorList>
            <person name="Ellegaard K.M."/>
            <person name="Tamarit D."/>
            <person name="Javelind E."/>
            <person name="Olofsson T."/>
            <person name="Andersson S.G."/>
            <person name="Vasquez A."/>
        </authorList>
    </citation>
    <scope>NUCLEOTIDE SEQUENCE [LARGE SCALE GENOMIC DNA]</scope>
    <source>
        <strain evidence="3 4">Hon2</strain>
    </source>
</reference>
<dbReference type="Proteomes" id="UP000033695">
    <property type="component" value="Unassembled WGS sequence"/>
</dbReference>
<name>A0A0F4KR54_9LACO</name>
<dbReference type="PATRIC" id="fig|1218508.4.peg.909"/>
<comment type="caution">
    <text evidence="3">The sequence shown here is derived from an EMBL/GenBank/DDBJ whole genome shotgun (WGS) entry which is preliminary data.</text>
</comment>
<protein>
    <recommendedName>
        <fullName evidence="5">WxL domain-containing protein</fullName>
    </recommendedName>
</protein>
<organism evidence="3 4">
    <name type="scientific">Bombilactobacillus mellis</name>
    <dbReference type="NCBI Taxonomy" id="1218508"/>
    <lineage>
        <taxon>Bacteria</taxon>
        <taxon>Bacillati</taxon>
        <taxon>Bacillota</taxon>
        <taxon>Bacilli</taxon>
        <taxon>Lactobacillales</taxon>
        <taxon>Lactobacillaceae</taxon>
        <taxon>Bombilactobacillus</taxon>
    </lineage>
</organism>
<gene>
    <name evidence="3" type="ORF">JG29_09240</name>
</gene>
<evidence type="ECO:0000313" key="4">
    <source>
        <dbReference type="Proteomes" id="UP000033695"/>
    </source>
</evidence>
<proteinExistence type="predicted"/>
<feature type="compositionally biased region" description="Polar residues" evidence="1">
    <location>
        <begin position="917"/>
        <end position="927"/>
    </location>
</feature>
<feature type="region of interest" description="Disordered" evidence="1">
    <location>
        <begin position="1101"/>
        <end position="1128"/>
    </location>
</feature>
<dbReference type="HOGENOM" id="CLU_261675_0_0_9"/>
<feature type="compositionally biased region" description="Polar residues" evidence="1">
    <location>
        <begin position="1103"/>
        <end position="1122"/>
    </location>
</feature>
<feature type="compositionally biased region" description="Basic and acidic residues" evidence="1">
    <location>
        <begin position="309"/>
        <end position="318"/>
    </location>
</feature>
<feature type="chain" id="PRO_5002471637" description="WxL domain-containing protein" evidence="2">
    <location>
        <begin position="30"/>
        <end position="1475"/>
    </location>
</feature>
<accession>A0A0F4KR54</accession>
<feature type="compositionally biased region" description="Polar residues" evidence="1">
    <location>
        <begin position="897"/>
        <end position="911"/>
    </location>
</feature>
<evidence type="ECO:0000256" key="1">
    <source>
        <dbReference type="SAM" id="MobiDB-lite"/>
    </source>
</evidence>
<evidence type="ECO:0008006" key="5">
    <source>
        <dbReference type="Google" id="ProtNLM"/>
    </source>
</evidence>
<keyword evidence="2" id="KW-0732">Signal</keyword>
<sequence>MKKKRIIQFCFFALMLGLSVFIFANKTLAADKQNTNNNTTVSENTINPIKATSVASLQSGKSNTVVKNTPNMPIFPVSQKLVKSGVTDPYLNAYTNYDNGEVLPIEKQDLIMESDGNGGYIAHIYNTKGFFEAIFDPANPAFPMNSKDPNGWASYHNGALYSNLNVTPRPLSKIHKIVFENNIDMDVVDSDTALNYEINTVRPDLMSGSAAKTGKGNDSINSNNNHRGGYGNYNYIYTRHDKLTIDGQNKYWLNSGYNNIALNGTANNSNPYKEDWTLENMDTYGTSYYGIVSANVGKASNYLRARANPGDKDPDDNTKTLTQSDIDTAKAGGNGGYTWLTFKNMTYTGSQLSWTSGSRVAGTTILGNVTCRSLFSYTEPGINSNYLWQTDSSGNQQIFQVDRIIFGKDSHFTGATYNANAIELSGSASLEPGAKVDLYPHGNAGIGSGPEDVDMSLGWGFQFYSNSNPSLDLYGDSQLNIHCDNHDGNDLITPSKDGSSATWQPGVTIAQEQAAGIGTNASHQISPSTAGALDMEGSKSSITYHETTEVTDGTKKILSPEINIEGKGPIYGNHPLVNFGGGNAQLSHGKFSIKATNLNNQEDVNNNNKIIHYTNNSSSGTGGLMAVTGSNTRIEVKTGGDFSISASNHKDDDVTGSPVNLLYLGSGALINLMNPKNVSLDLRNNNDPDSALVYAYGNQSKIYAYDTRVQAWGDNKLDGNGNGVNQTENNSKIAGYVPSGIDYKYNQIISLGMGDKSDPNNNGGKCTPDPIRAQTLTLPFNRYAIDFTQYLTQPAKNVIQGHKTDLDLLKAAMVQMNGREFRYVRLSDLPGPTVDDVDKVCVPGTDITQRNITGKVGGDYWANDDESDKTLFSPVPPLLRVQLKQKDSKSPVDLGTEPNSNAAQEKTNTDPQDTRVTEVTPNPIDSNRNVRTDTDGNYMIGTKVTTDGDTINPQPKYLDPKIVTWDKNGWSKDTSSSENDPQHSFSYNLQDVINKYNDNHTDKKISLQPGDQVLTSVVTNYQETPVQNTRFTNLYLKKGDEPKTPFLIGDKVTMPFQYIDTNTGAYKLFLSGTIYKLVNDDDGIITRKEVCTFNKQQVDRKQSNGWETNSLDLPTETTSKPGATSEPGNYVVEFYGTDDVGDSGNAGPDDPISWQYTVSNLPKYNGKKVLNDHTTGDTTKPGNIVSNLHYTVKTVFEAVNTTNGTLSTVMFNHPDTIGDGIDNSDTNIEENSDYTLTASYSDNKGQITNKQLESDFKYKTDYIPKQFGINQGTFPKGVKFTITYKILVKKKAKDDLDKLVKIGADQMYSKEGDNKVGTLLSTSNSIGYNSIGSIVLNVSGGINYGTSALPLNKQKTLFMKKQYPIVKIENDTSASQPITLTAQVDGDTSGLNSLNNWLYYRKTKNNDDSDTLMTNKVTVFHDSVGTNVSQNISSSWFNNDGKQVTGPILKLGQNSSPTPGTQYNTKITWNLTNSL</sequence>
<dbReference type="EMBL" id="JXBZ01000008">
    <property type="protein sequence ID" value="KJY48523.1"/>
    <property type="molecule type" value="Genomic_DNA"/>
</dbReference>
<feature type="signal peptide" evidence="2">
    <location>
        <begin position="1"/>
        <end position="29"/>
    </location>
</feature>
<feature type="region of interest" description="Disordered" evidence="1">
    <location>
        <begin position="305"/>
        <end position="327"/>
    </location>
</feature>